<protein>
    <recommendedName>
        <fullName evidence="4">DUF4386 domain-containing protein</fullName>
    </recommendedName>
</protein>
<dbReference type="OrthoDB" id="3387704at2"/>
<dbReference type="EMBL" id="MZMV01000023">
    <property type="protein sequence ID" value="OWV06775.1"/>
    <property type="molecule type" value="Genomic_DNA"/>
</dbReference>
<dbReference type="AlphaFoldDB" id="A0A246RL40"/>
<gene>
    <name evidence="2" type="ORF">B5D80_15300</name>
</gene>
<evidence type="ECO:0000313" key="2">
    <source>
        <dbReference type="EMBL" id="OWV06775.1"/>
    </source>
</evidence>
<sequence length="231" mass="23797">MTATAGGPMVRDMTPRQSADVRVHRWLMIVGALLTAVALLLLSLLPDPPAEATAITAWVERGHSLLLWSNELLFFAVICWGAGARGLLSTGRAGPSARIDAGGTALTVALVALVVVLLAVGRLVYPVFEIDLSTEVVALLVSSTFGALHVAFLGLAVAAVTLSWSTRAGLIGRAVGIVAAAAFVAGSFPWLTPNWWNSLVPALVAAWGVSLATVTRTGNSGDATESTSTTG</sequence>
<organism evidence="2 3">
    <name type="scientific">Micromonospora wenchangensis</name>
    <dbReference type="NCBI Taxonomy" id="1185415"/>
    <lineage>
        <taxon>Bacteria</taxon>
        <taxon>Bacillati</taxon>
        <taxon>Actinomycetota</taxon>
        <taxon>Actinomycetes</taxon>
        <taxon>Micromonosporales</taxon>
        <taxon>Micromonosporaceae</taxon>
        <taxon>Micromonospora</taxon>
    </lineage>
</organism>
<name>A0A246RL40_9ACTN</name>
<proteinExistence type="predicted"/>
<keyword evidence="1" id="KW-1133">Transmembrane helix</keyword>
<evidence type="ECO:0000256" key="1">
    <source>
        <dbReference type="SAM" id="Phobius"/>
    </source>
</evidence>
<feature type="transmembrane region" description="Helical" evidence="1">
    <location>
        <begin position="170"/>
        <end position="189"/>
    </location>
</feature>
<evidence type="ECO:0000313" key="3">
    <source>
        <dbReference type="Proteomes" id="UP000197174"/>
    </source>
</evidence>
<keyword evidence="1" id="KW-0812">Transmembrane</keyword>
<feature type="transmembrane region" description="Helical" evidence="1">
    <location>
        <begin position="105"/>
        <end position="125"/>
    </location>
</feature>
<comment type="caution">
    <text evidence="2">The sequence shown here is derived from an EMBL/GenBank/DDBJ whole genome shotgun (WGS) entry which is preliminary data.</text>
</comment>
<dbReference type="RefSeq" id="WP_144081677.1">
    <property type="nucleotide sequence ID" value="NZ_MZMV01000023.1"/>
</dbReference>
<feature type="transmembrane region" description="Helical" evidence="1">
    <location>
        <begin position="26"/>
        <end position="45"/>
    </location>
</feature>
<keyword evidence="3" id="KW-1185">Reference proteome</keyword>
<keyword evidence="1" id="KW-0472">Membrane</keyword>
<feature type="transmembrane region" description="Helical" evidence="1">
    <location>
        <begin position="137"/>
        <end position="158"/>
    </location>
</feature>
<accession>A0A246RL40</accession>
<feature type="transmembrane region" description="Helical" evidence="1">
    <location>
        <begin position="65"/>
        <end position="84"/>
    </location>
</feature>
<evidence type="ECO:0008006" key="4">
    <source>
        <dbReference type="Google" id="ProtNLM"/>
    </source>
</evidence>
<reference evidence="2 3" key="1">
    <citation type="submission" date="2017-03" db="EMBL/GenBank/DDBJ databases">
        <title>Whole genome sequence of Micromonospora wenchangensis, isolated from mangrove soil.</title>
        <authorList>
            <person name="Yang H."/>
        </authorList>
    </citation>
    <scope>NUCLEOTIDE SEQUENCE [LARGE SCALE GENOMIC DNA]</scope>
    <source>
        <strain evidence="2 3">CCTCC AA 2012002</strain>
    </source>
</reference>
<dbReference type="Proteomes" id="UP000197174">
    <property type="component" value="Unassembled WGS sequence"/>
</dbReference>